<gene>
    <name evidence="4" type="ORF">IAA48_06120</name>
</gene>
<dbReference type="AlphaFoldDB" id="A0A9D1UGS9"/>
<keyword evidence="2 4" id="KW-0418">Kinase</keyword>
<dbReference type="EMBL" id="DXGE01000026">
    <property type="protein sequence ID" value="HIW86056.1"/>
    <property type="molecule type" value="Genomic_DNA"/>
</dbReference>
<evidence type="ECO:0000256" key="1">
    <source>
        <dbReference type="ARBA" id="ARBA00022679"/>
    </source>
</evidence>
<dbReference type="SUPFAM" id="SSF53613">
    <property type="entry name" value="Ribokinase-like"/>
    <property type="match status" value="1"/>
</dbReference>
<dbReference type="PANTHER" id="PTHR10584">
    <property type="entry name" value="SUGAR KINASE"/>
    <property type="match status" value="1"/>
</dbReference>
<evidence type="ECO:0000313" key="4">
    <source>
        <dbReference type="EMBL" id="HIW86056.1"/>
    </source>
</evidence>
<evidence type="ECO:0000313" key="5">
    <source>
        <dbReference type="Proteomes" id="UP000824205"/>
    </source>
</evidence>
<evidence type="ECO:0000256" key="2">
    <source>
        <dbReference type="ARBA" id="ARBA00022777"/>
    </source>
</evidence>
<dbReference type="PANTHER" id="PTHR10584:SF166">
    <property type="entry name" value="RIBOKINASE"/>
    <property type="match status" value="1"/>
</dbReference>
<dbReference type="Proteomes" id="UP000824205">
    <property type="component" value="Unassembled WGS sequence"/>
</dbReference>
<reference evidence="4" key="2">
    <citation type="submission" date="2021-04" db="EMBL/GenBank/DDBJ databases">
        <authorList>
            <person name="Gilroy R."/>
        </authorList>
    </citation>
    <scope>NUCLEOTIDE SEQUENCE</scope>
    <source>
        <strain evidence="4">421</strain>
    </source>
</reference>
<dbReference type="Pfam" id="PF00294">
    <property type="entry name" value="PfkB"/>
    <property type="match status" value="1"/>
</dbReference>
<evidence type="ECO:0000259" key="3">
    <source>
        <dbReference type="Pfam" id="PF00294"/>
    </source>
</evidence>
<reference evidence="4" key="1">
    <citation type="journal article" date="2021" name="PeerJ">
        <title>Extensive microbial diversity within the chicken gut microbiome revealed by metagenomics and culture.</title>
        <authorList>
            <person name="Gilroy R."/>
            <person name="Ravi A."/>
            <person name="Getino M."/>
            <person name="Pursley I."/>
            <person name="Horton D.L."/>
            <person name="Alikhan N.F."/>
            <person name="Baker D."/>
            <person name="Gharbi K."/>
            <person name="Hall N."/>
            <person name="Watson M."/>
            <person name="Adriaenssens E.M."/>
            <person name="Foster-Nyarko E."/>
            <person name="Jarju S."/>
            <person name="Secka A."/>
            <person name="Antonio M."/>
            <person name="Oren A."/>
            <person name="Chaudhuri R.R."/>
            <person name="La Ragione R."/>
            <person name="Hildebrand F."/>
            <person name="Pallen M.J."/>
        </authorList>
    </citation>
    <scope>NUCLEOTIDE SEQUENCE</scope>
    <source>
        <strain evidence="4">421</strain>
    </source>
</reference>
<dbReference type="Gene3D" id="3.40.1190.20">
    <property type="match status" value="1"/>
</dbReference>
<feature type="domain" description="Carbohydrate kinase PfkB" evidence="3">
    <location>
        <begin position="22"/>
        <end position="285"/>
    </location>
</feature>
<dbReference type="GO" id="GO:0016301">
    <property type="term" value="F:kinase activity"/>
    <property type="evidence" value="ECO:0007669"/>
    <property type="project" value="UniProtKB-KW"/>
</dbReference>
<comment type="caution">
    <text evidence="4">The sequence shown here is derived from an EMBL/GenBank/DDBJ whole genome shotgun (WGS) entry which is preliminary data.</text>
</comment>
<accession>A0A9D1UGS9</accession>
<dbReference type="InterPro" id="IPR029056">
    <property type="entry name" value="Ribokinase-like"/>
</dbReference>
<proteinExistence type="predicted"/>
<name>A0A9D1UGS9_9FIRM</name>
<protein>
    <submittedName>
        <fullName evidence="4">Carbohydrate kinase family protein</fullName>
    </submittedName>
</protein>
<dbReference type="InterPro" id="IPR011611">
    <property type="entry name" value="PfkB_dom"/>
</dbReference>
<organism evidence="4 5">
    <name type="scientific">Candidatus Eubacterium faecipullorum</name>
    <dbReference type="NCBI Taxonomy" id="2838571"/>
    <lineage>
        <taxon>Bacteria</taxon>
        <taxon>Bacillati</taxon>
        <taxon>Bacillota</taxon>
        <taxon>Clostridia</taxon>
        <taxon>Eubacteriales</taxon>
        <taxon>Eubacteriaceae</taxon>
        <taxon>Eubacterium</taxon>
    </lineage>
</organism>
<keyword evidence="1" id="KW-0808">Transferase</keyword>
<sequence>MAFIAGAGATNVDLLYEDMPKIPGVGEEIYTDKFSCQLGGGLPATLINIGRLGIQTKIATELGRDMFSAFAAEQYKSNNVLPLNLYSGDSIPLNITSAIILKNDRSFITYGKGSIEPDDNAKESFYNMATGAKICLMQPGGFLEVYKKLKAEGTLMVLDMGWDEEMSEAKYAELLETADIYTPNRIEALRITGKNTIDDAAYALKKYFDRVIVKVDKDGCIGIDGSDYFFVESVERFKNKDSTGAGDAFLAGLCYGLFYDRPLKECIEFGNITGGKAVTAVGALSAYVTEKELLEIKEEIY</sequence>